<protein>
    <recommendedName>
        <fullName evidence="1 12">GTP 3',8-cyclase</fullName>
        <ecNumber evidence="1 12">4.1.99.22</ecNumber>
    </recommendedName>
    <alternativeName>
        <fullName evidence="12">Molybdenum cofactor biosynthesis protein A</fullName>
    </alternativeName>
</protein>
<sequence length="347" mass="39255">MRNQLEPKALFLCYPAVQRPFMIYDNHKRPITYLRLAVTDRCNLRCFYCMPEEGIKYLPKHQLLTYEEMERVVRVLAQLGVSKVRITGGEPFVRANLMDFMRRLAVIDGLDDLSMTTNGVLTAPHVRELAELGVRSVNLSLDTLDRERFHRITRRDELPAVLQTLDALLAAGIQTKINAVVMDGQNIEDIGPLVELTRNQPVDVRFIEEMPFNGEGSHYPVLHWTHQRIVDEIRAQYPDLAKLSDPPFSTSANYQIPGHRGTVGVIAAFSRTFCGTCNRIRLTAQGTLKTCLYDNGVLDVRALLRNQATDAELTDAFLRAFAHRPVNGFEAERQRDTVTESMATIGG</sequence>
<feature type="binding site" evidence="12">
    <location>
        <position position="42"/>
    </location>
    <ligand>
        <name>[4Fe-4S] cluster</name>
        <dbReference type="ChEBI" id="CHEBI:49883"/>
        <label>1</label>
        <note>4Fe-4S-S-AdoMet</note>
    </ligand>
</feature>
<comment type="function">
    <text evidence="12">Catalyzes the cyclization of GTP to (8S)-3',8-cyclo-7,8-dihydroguanosine 5'-triphosphate.</text>
</comment>
<dbReference type="InterPro" id="IPR050105">
    <property type="entry name" value="MoCo_biosynth_MoaA/MoaC"/>
</dbReference>
<keyword evidence="10 12" id="KW-0456">Lyase</keyword>
<dbReference type="PANTHER" id="PTHR22960:SF0">
    <property type="entry name" value="MOLYBDENUM COFACTOR BIOSYNTHESIS PROTEIN 1"/>
    <property type="match status" value="1"/>
</dbReference>
<dbReference type="SFLD" id="SFLDS00029">
    <property type="entry name" value="Radical_SAM"/>
    <property type="match status" value="1"/>
</dbReference>
<dbReference type="CDD" id="cd21117">
    <property type="entry name" value="Twitch_MoaA"/>
    <property type="match status" value="1"/>
</dbReference>
<dbReference type="NCBIfam" id="TIGR02666">
    <property type="entry name" value="moaA"/>
    <property type="match status" value="1"/>
</dbReference>
<feature type="binding site" evidence="12">
    <location>
        <position position="291"/>
    </location>
    <ligand>
        <name>[4Fe-4S] cluster</name>
        <dbReference type="ChEBI" id="CHEBI:49883"/>
        <label>2</label>
        <note>4Fe-4S-substrate</note>
    </ligand>
</feature>
<reference evidence="14 15" key="1">
    <citation type="journal article" date="2012" name="J. Bacteriol.">
        <title>Genome Sequence of the Filamentous Bacterium Fibrisoma limi BUZ 3T.</title>
        <authorList>
            <person name="Filippini M."/>
            <person name="Qi W."/>
            <person name="Jaenicke S."/>
            <person name="Goesmann A."/>
            <person name="Smits T.H."/>
            <person name="Bagheri H.C."/>
        </authorList>
    </citation>
    <scope>NUCLEOTIDE SEQUENCE [LARGE SCALE GENOMIC DNA]</scope>
    <source>
        <strain evidence="15">BUZ 3T</strain>
    </source>
</reference>
<dbReference type="UniPathway" id="UPA00344"/>
<evidence type="ECO:0000256" key="4">
    <source>
        <dbReference type="ARBA" id="ARBA00022723"/>
    </source>
</evidence>
<keyword evidence="9 12" id="KW-0501">Molybdenum cofactor biosynthesis</keyword>
<evidence type="ECO:0000313" key="15">
    <source>
        <dbReference type="Proteomes" id="UP000009309"/>
    </source>
</evidence>
<feature type="domain" description="Radical SAM core" evidence="13">
    <location>
        <begin position="26"/>
        <end position="247"/>
    </location>
</feature>
<feature type="binding site" evidence="12">
    <location>
        <position position="274"/>
    </location>
    <ligand>
        <name>[4Fe-4S] cluster</name>
        <dbReference type="ChEBI" id="CHEBI:49883"/>
        <label>2</label>
        <note>4Fe-4S-substrate</note>
    </ligand>
</feature>
<dbReference type="AlphaFoldDB" id="I2GBC9"/>
<comment type="pathway">
    <text evidence="12">Cofactor biosynthesis; molybdopterin biosynthesis.</text>
</comment>
<dbReference type="InterPro" id="IPR013785">
    <property type="entry name" value="Aldolase_TIM"/>
</dbReference>
<dbReference type="GO" id="GO:0006777">
    <property type="term" value="P:Mo-molybdopterin cofactor biosynthetic process"/>
    <property type="evidence" value="ECO:0007669"/>
    <property type="project" value="UniProtKB-UniRule"/>
</dbReference>
<dbReference type="GO" id="GO:0061799">
    <property type="term" value="F:cyclic pyranopterin monophosphate synthase activity"/>
    <property type="evidence" value="ECO:0007669"/>
    <property type="project" value="TreeGrafter"/>
</dbReference>
<dbReference type="GO" id="GO:0051539">
    <property type="term" value="F:4 iron, 4 sulfur cluster binding"/>
    <property type="evidence" value="ECO:0007669"/>
    <property type="project" value="UniProtKB-UniRule"/>
</dbReference>
<dbReference type="GO" id="GO:0061798">
    <property type="term" value="F:GTP 3',8'-cyclase activity"/>
    <property type="evidence" value="ECO:0007669"/>
    <property type="project" value="UniProtKB-UniRule"/>
</dbReference>
<dbReference type="SMART" id="SM00729">
    <property type="entry name" value="Elp3"/>
    <property type="match status" value="1"/>
</dbReference>
<dbReference type="GO" id="GO:1904047">
    <property type="term" value="F:S-adenosyl-L-methionine binding"/>
    <property type="evidence" value="ECO:0007669"/>
    <property type="project" value="UniProtKB-UniRule"/>
</dbReference>
<dbReference type="Proteomes" id="UP000009309">
    <property type="component" value="Unassembled WGS sequence"/>
</dbReference>
<feature type="binding site" evidence="12">
    <location>
        <position position="49"/>
    </location>
    <ligand>
        <name>[4Fe-4S] cluster</name>
        <dbReference type="ChEBI" id="CHEBI:49883"/>
        <label>1</label>
        <note>4Fe-4S-S-AdoMet</note>
    </ligand>
</feature>
<evidence type="ECO:0000256" key="3">
    <source>
        <dbReference type="ARBA" id="ARBA00022691"/>
    </source>
</evidence>
<dbReference type="EC" id="4.1.99.22" evidence="1 12"/>
<feature type="binding site" evidence="12">
    <location>
        <position position="116"/>
    </location>
    <ligand>
        <name>GTP</name>
        <dbReference type="ChEBI" id="CHEBI:37565"/>
    </ligand>
</feature>
<dbReference type="PROSITE" id="PS01305">
    <property type="entry name" value="MOAA_NIFB_PQQE"/>
    <property type="match status" value="1"/>
</dbReference>
<dbReference type="SFLD" id="SFLDG01383">
    <property type="entry name" value="cyclic_pyranopterin_phosphate"/>
    <property type="match status" value="1"/>
</dbReference>
<evidence type="ECO:0000256" key="2">
    <source>
        <dbReference type="ARBA" id="ARBA00022485"/>
    </source>
</evidence>
<name>I2GBC9_9BACT</name>
<dbReference type="HAMAP" id="MF_01225_B">
    <property type="entry name" value="MoaA_B"/>
    <property type="match status" value="1"/>
</dbReference>
<feature type="binding site" evidence="12">
    <location>
        <position position="46"/>
    </location>
    <ligand>
        <name>[4Fe-4S] cluster</name>
        <dbReference type="ChEBI" id="CHEBI:49883"/>
        <label>1</label>
        <note>4Fe-4S-S-AdoMet</note>
    </ligand>
</feature>
<dbReference type="SUPFAM" id="SSF102114">
    <property type="entry name" value="Radical SAM enzymes"/>
    <property type="match status" value="1"/>
</dbReference>
<dbReference type="GO" id="GO:0005525">
    <property type="term" value="F:GTP binding"/>
    <property type="evidence" value="ECO:0007669"/>
    <property type="project" value="UniProtKB-UniRule"/>
</dbReference>
<dbReference type="Pfam" id="PF04055">
    <property type="entry name" value="Radical_SAM"/>
    <property type="match status" value="1"/>
</dbReference>
<proteinExistence type="inferred from homology"/>
<feature type="binding site" evidence="12">
    <location>
        <position position="210"/>
    </location>
    <ligand>
        <name>S-adenosyl-L-methionine</name>
        <dbReference type="ChEBI" id="CHEBI:59789"/>
    </ligand>
</feature>
<dbReference type="PANTHER" id="PTHR22960">
    <property type="entry name" value="MOLYBDOPTERIN COFACTOR SYNTHESIS PROTEIN A"/>
    <property type="match status" value="1"/>
</dbReference>
<evidence type="ECO:0000256" key="11">
    <source>
        <dbReference type="ARBA" id="ARBA00048697"/>
    </source>
</evidence>
<keyword evidence="7 12" id="KW-0411">Iron-sulfur</keyword>
<evidence type="ECO:0000313" key="14">
    <source>
        <dbReference type="EMBL" id="CCH51203.1"/>
    </source>
</evidence>
<feature type="binding site" evidence="12">
    <location>
        <position position="48"/>
    </location>
    <ligand>
        <name>S-adenosyl-L-methionine</name>
        <dbReference type="ChEBI" id="CHEBI:59789"/>
    </ligand>
</feature>
<dbReference type="STRING" id="1185876.BN8_00119"/>
<evidence type="ECO:0000256" key="8">
    <source>
        <dbReference type="ARBA" id="ARBA00023134"/>
    </source>
</evidence>
<dbReference type="InterPro" id="IPR058240">
    <property type="entry name" value="rSAM_sf"/>
</dbReference>
<feature type="binding site" evidence="12">
    <location>
        <position position="35"/>
    </location>
    <ligand>
        <name>GTP</name>
        <dbReference type="ChEBI" id="CHEBI:37565"/>
    </ligand>
</feature>
<keyword evidence="15" id="KW-1185">Reference proteome</keyword>
<keyword evidence="4 12" id="KW-0479">Metal-binding</keyword>
<dbReference type="SFLD" id="SFLDG01386">
    <property type="entry name" value="main_SPASM_domain-containing"/>
    <property type="match status" value="1"/>
</dbReference>
<dbReference type="eggNOG" id="COG2896">
    <property type="taxonomic scope" value="Bacteria"/>
</dbReference>
<evidence type="ECO:0000256" key="7">
    <source>
        <dbReference type="ARBA" id="ARBA00023014"/>
    </source>
</evidence>
<keyword evidence="5 12" id="KW-0547">Nucleotide-binding</keyword>
<dbReference type="InterPro" id="IPR006638">
    <property type="entry name" value="Elp3/MiaA/NifB-like_rSAM"/>
</dbReference>
<gene>
    <name evidence="12" type="primary">moaA</name>
    <name evidence="14" type="ORF">BN8_00119</name>
</gene>
<comment type="cofactor">
    <cofactor evidence="12">
        <name>[4Fe-4S] cluster</name>
        <dbReference type="ChEBI" id="CHEBI:49883"/>
    </cofactor>
    <text evidence="12">Binds 2 [4Fe-4S] clusters. Binds 1 [4Fe-4S] cluster coordinated with 3 cysteines and an exchangeable S-adenosyl-L-methionine and 1 [4Fe-4S] cluster coordinated with 3 cysteines and the GTP-derived substrate.</text>
</comment>
<evidence type="ECO:0000256" key="9">
    <source>
        <dbReference type="ARBA" id="ARBA00023150"/>
    </source>
</evidence>
<dbReference type="SFLD" id="SFLDG01067">
    <property type="entry name" value="SPASM/twitch_domain_containing"/>
    <property type="match status" value="1"/>
</dbReference>
<evidence type="ECO:0000256" key="12">
    <source>
        <dbReference type="HAMAP-Rule" id="MF_01225"/>
    </source>
</evidence>
<evidence type="ECO:0000256" key="10">
    <source>
        <dbReference type="ARBA" id="ARBA00023239"/>
    </source>
</evidence>
<dbReference type="InterPro" id="IPR010505">
    <property type="entry name" value="MoaA_twitch"/>
</dbReference>
<feature type="binding site" evidence="12">
    <location>
        <position position="277"/>
    </location>
    <ligand>
        <name>[4Fe-4S] cluster</name>
        <dbReference type="ChEBI" id="CHEBI:49883"/>
        <label>2</label>
        <note>4Fe-4S-substrate</note>
    </ligand>
</feature>
<dbReference type="InterPro" id="IPR000385">
    <property type="entry name" value="MoaA_NifB_PqqE_Fe-S-bd_CS"/>
</dbReference>
<evidence type="ECO:0000256" key="6">
    <source>
        <dbReference type="ARBA" id="ARBA00023004"/>
    </source>
</evidence>
<feature type="binding site" evidence="12">
    <location>
        <position position="85"/>
    </location>
    <ligand>
        <name>GTP</name>
        <dbReference type="ChEBI" id="CHEBI:37565"/>
    </ligand>
</feature>
<keyword evidence="3 12" id="KW-0949">S-adenosyl-L-methionine</keyword>
<comment type="similarity">
    <text evidence="12">Belongs to the radical SAM superfamily. MoaA family.</text>
</comment>
<feature type="binding site" evidence="12">
    <location>
        <begin position="279"/>
        <end position="281"/>
    </location>
    <ligand>
        <name>GTP</name>
        <dbReference type="ChEBI" id="CHEBI:37565"/>
    </ligand>
</feature>
<dbReference type="InterPro" id="IPR040064">
    <property type="entry name" value="MoaA-like"/>
</dbReference>
<dbReference type="PROSITE" id="PS51918">
    <property type="entry name" value="RADICAL_SAM"/>
    <property type="match status" value="1"/>
</dbReference>
<dbReference type="GO" id="GO:0046872">
    <property type="term" value="F:metal ion binding"/>
    <property type="evidence" value="ECO:0007669"/>
    <property type="project" value="UniProtKB-KW"/>
</dbReference>
<comment type="caution">
    <text evidence="14">The sequence shown here is derived from an EMBL/GenBank/DDBJ whole genome shotgun (WGS) entry which is preliminary data.</text>
</comment>
<feature type="binding site" evidence="12">
    <location>
        <position position="89"/>
    </location>
    <ligand>
        <name>S-adenosyl-L-methionine</name>
        <dbReference type="ChEBI" id="CHEBI:59789"/>
    </ligand>
</feature>
<keyword evidence="2 12" id="KW-0004">4Fe-4S</keyword>
<comment type="catalytic activity">
    <reaction evidence="11 12">
        <text>GTP + AH2 + S-adenosyl-L-methionine = (8S)-3',8-cyclo-7,8-dihydroguanosine 5'-triphosphate + 5'-deoxyadenosine + L-methionine + A + H(+)</text>
        <dbReference type="Rhea" id="RHEA:49576"/>
        <dbReference type="ChEBI" id="CHEBI:13193"/>
        <dbReference type="ChEBI" id="CHEBI:15378"/>
        <dbReference type="ChEBI" id="CHEBI:17319"/>
        <dbReference type="ChEBI" id="CHEBI:17499"/>
        <dbReference type="ChEBI" id="CHEBI:37565"/>
        <dbReference type="ChEBI" id="CHEBI:57844"/>
        <dbReference type="ChEBI" id="CHEBI:59789"/>
        <dbReference type="ChEBI" id="CHEBI:131766"/>
        <dbReference type="EC" id="4.1.99.22"/>
    </reaction>
</comment>
<keyword evidence="8 12" id="KW-0342">GTP-binding</keyword>
<dbReference type="Pfam" id="PF06463">
    <property type="entry name" value="Mob_synth_C"/>
    <property type="match status" value="1"/>
</dbReference>
<dbReference type="InterPro" id="IPR007197">
    <property type="entry name" value="rSAM"/>
</dbReference>
<comment type="subunit">
    <text evidence="12">Monomer and homodimer.</text>
</comment>
<feature type="binding site" evidence="12">
    <location>
        <position position="176"/>
    </location>
    <ligand>
        <name>GTP</name>
        <dbReference type="ChEBI" id="CHEBI:37565"/>
    </ligand>
</feature>
<feature type="binding site" evidence="12">
    <location>
        <position position="140"/>
    </location>
    <ligand>
        <name>S-adenosyl-L-methionine</name>
        <dbReference type="ChEBI" id="CHEBI:59789"/>
    </ligand>
</feature>
<evidence type="ECO:0000259" key="13">
    <source>
        <dbReference type="PROSITE" id="PS51918"/>
    </source>
</evidence>
<evidence type="ECO:0000256" key="5">
    <source>
        <dbReference type="ARBA" id="ARBA00022741"/>
    </source>
</evidence>
<evidence type="ECO:0000256" key="1">
    <source>
        <dbReference type="ARBA" id="ARBA00012167"/>
    </source>
</evidence>
<dbReference type="Gene3D" id="3.20.20.70">
    <property type="entry name" value="Aldolase class I"/>
    <property type="match status" value="1"/>
</dbReference>
<keyword evidence="6 12" id="KW-0408">Iron</keyword>
<accession>I2GBC9</accession>
<dbReference type="InterPro" id="IPR013483">
    <property type="entry name" value="MoaA"/>
</dbReference>
<dbReference type="EMBL" id="CAIT01000003">
    <property type="protein sequence ID" value="CCH51203.1"/>
    <property type="molecule type" value="Genomic_DNA"/>
</dbReference>
<dbReference type="CDD" id="cd01335">
    <property type="entry name" value="Radical_SAM"/>
    <property type="match status" value="1"/>
</dbReference>
<organism evidence="14 15">
    <name type="scientific">Fibrisoma limi BUZ 3</name>
    <dbReference type="NCBI Taxonomy" id="1185876"/>
    <lineage>
        <taxon>Bacteria</taxon>
        <taxon>Pseudomonadati</taxon>
        <taxon>Bacteroidota</taxon>
        <taxon>Cytophagia</taxon>
        <taxon>Cytophagales</taxon>
        <taxon>Spirosomataceae</taxon>
        <taxon>Fibrisoma</taxon>
    </lineage>
</organism>